<dbReference type="KEGG" id="tve:TRV_06468"/>
<dbReference type="Proteomes" id="UP000008383">
    <property type="component" value="Unassembled WGS sequence"/>
</dbReference>
<dbReference type="AlphaFoldDB" id="D4DH13"/>
<name>D4DH13_TRIVH</name>
<sequence>MLEMKMKMKEREKGERERMKLEMQERREGHGLAWGGQDDGDDDDEGDDKKEEEEEDITETRRGEEMMDKKRDVRDLDYGIQTWLVHPTAVRCLLATKRGETSSGILWLSYNMQTAGDYKTSIQLLSPRSISWTATGIHITGDVGRDYGVQPLSVDSTYKRDTNHGQKKGEDDLLILLSPLPEFLPEFSLSLSLLLVALLLL</sequence>
<reference evidence="3" key="1">
    <citation type="journal article" date="2011" name="Genome Biol.">
        <title>Comparative and functional genomics provide insights into the pathogenicity of dermatophytic fungi.</title>
        <authorList>
            <person name="Burmester A."/>
            <person name="Shelest E."/>
            <person name="Gloeckner G."/>
            <person name="Heddergott C."/>
            <person name="Schindler S."/>
            <person name="Staib P."/>
            <person name="Heidel A."/>
            <person name="Felder M."/>
            <person name="Petzold A."/>
            <person name="Szafranski K."/>
            <person name="Feuermann M."/>
            <person name="Pedruzzi I."/>
            <person name="Priebe S."/>
            <person name="Groth M."/>
            <person name="Winkler R."/>
            <person name="Li W."/>
            <person name="Kniemeyer O."/>
            <person name="Schroeckh V."/>
            <person name="Hertweck C."/>
            <person name="Hube B."/>
            <person name="White T.C."/>
            <person name="Platzer M."/>
            <person name="Guthke R."/>
            <person name="Heitman J."/>
            <person name="Woestemeyer J."/>
            <person name="Zipfel P.F."/>
            <person name="Monod M."/>
            <person name="Brakhage A.A."/>
        </authorList>
    </citation>
    <scope>NUCLEOTIDE SEQUENCE [LARGE SCALE GENOMIC DNA]</scope>
    <source>
        <strain evidence="3">HKI 0517</strain>
    </source>
</reference>
<proteinExistence type="predicted"/>
<keyword evidence="3" id="KW-1185">Reference proteome</keyword>
<evidence type="ECO:0000313" key="2">
    <source>
        <dbReference type="EMBL" id="EFE38868.1"/>
    </source>
</evidence>
<evidence type="ECO:0000313" key="3">
    <source>
        <dbReference type="Proteomes" id="UP000008383"/>
    </source>
</evidence>
<dbReference type="EMBL" id="ACYE01000367">
    <property type="protein sequence ID" value="EFE38868.1"/>
    <property type="molecule type" value="Genomic_DNA"/>
</dbReference>
<feature type="region of interest" description="Disordered" evidence="1">
    <location>
        <begin position="1"/>
        <end position="66"/>
    </location>
</feature>
<feature type="compositionally biased region" description="Basic and acidic residues" evidence="1">
    <location>
        <begin position="1"/>
        <end position="30"/>
    </location>
</feature>
<feature type="compositionally biased region" description="Acidic residues" evidence="1">
    <location>
        <begin position="38"/>
        <end position="57"/>
    </location>
</feature>
<protein>
    <submittedName>
        <fullName evidence="2">Uncharacterized protein</fullName>
    </submittedName>
</protein>
<gene>
    <name evidence="2" type="ORF">TRV_06468</name>
</gene>
<dbReference type="HOGENOM" id="CLU_1361299_0_0_1"/>
<evidence type="ECO:0000256" key="1">
    <source>
        <dbReference type="SAM" id="MobiDB-lite"/>
    </source>
</evidence>
<dbReference type="GeneID" id="9578204"/>
<dbReference type="RefSeq" id="XP_003019513.1">
    <property type="nucleotide sequence ID" value="XM_003019467.1"/>
</dbReference>
<organism evidence="2 3">
    <name type="scientific">Trichophyton verrucosum (strain HKI 0517)</name>
    <dbReference type="NCBI Taxonomy" id="663202"/>
    <lineage>
        <taxon>Eukaryota</taxon>
        <taxon>Fungi</taxon>
        <taxon>Dikarya</taxon>
        <taxon>Ascomycota</taxon>
        <taxon>Pezizomycotina</taxon>
        <taxon>Eurotiomycetes</taxon>
        <taxon>Eurotiomycetidae</taxon>
        <taxon>Onygenales</taxon>
        <taxon>Arthrodermataceae</taxon>
        <taxon>Trichophyton</taxon>
    </lineage>
</organism>
<comment type="caution">
    <text evidence="2">The sequence shown here is derived from an EMBL/GenBank/DDBJ whole genome shotgun (WGS) entry which is preliminary data.</text>
</comment>
<accession>D4DH13</accession>